<dbReference type="Proteomes" id="UP000092213">
    <property type="component" value="Chromosome"/>
</dbReference>
<feature type="domain" description="Solute-binding protein family 3/N-terminal" evidence="2">
    <location>
        <begin position="1"/>
        <end position="222"/>
    </location>
</feature>
<dbReference type="PANTHER" id="PTHR35936">
    <property type="entry name" value="MEMBRANE-BOUND LYTIC MUREIN TRANSGLYCOSYLASE F"/>
    <property type="match status" value="1"/>
</dbReference>
<gene>
    <name evidence="3" type="ORF">BAU08_04465</name>
</gene>
<keyword evidence="1" id="KW-0732">Signal</keyword>
<accession>A0A193G3Y7</accession>
<proteinExistence type="predicted"/>
<evidence type="ECO:0000256" key="1">
    <source>
        <dbReference type="ARBA" id="ARBA00022729"/>
    </source>
</evidence>
<evidence type="ECO:0000313" key="3">
    <source>
        <dbReference type="EMBL" id="ANN74560.1"/>
    </source>
</evidence>
<dbReference type="AlphaFoldDB" id="A0A193G3Y7"/>
<dbReference type="Pfam" id="PF00497">
    <property type="entry name" value="SBP_bac_3"/>
    <property type="match status" value="1"/>
</dbReference>
<dbReference type="SUPFAM" id="SSF53850">
    <property type="entry name" value="Periplasmic binding protein-like II"/>
    <property type="match status" value="1"/>
</dbReference>
<evidence type="ECO:0000313" key="4">
    <source>
        <dbReference type="Proteomes" id="UP000092213"/>
    </source>
</evidence>
<dbReference type="EMBL" id="CP016171">
    <property type="protein sequence ID" value="ANN74560.1"/>
    <property type="molecule type" value="Genomic_DNA"/>
</dbReference>
<protein>
    <submittedName>
        <fullName evidence="3">ABC transporter substrate-binding protein</fullName>
    </submittedName>
</protein>
<sequence>MLRAAINLANPVLFKADAASGAPGGVAVDLAAGLARRLGVGIEVVALPSAKECVRAVQDGAADIGFFAIDPLRGDTLHFTPPYVLMEGVYVVRDDAPITRTGQVDRPGHRVAVGAGSAYALHLARELRHARVVEAPGSGQAVEVFLRDGLDAAAGVRQQMRADLERHPGLRMLDERFMAIHQSMATARARGPAATRCLDAYIEDAKRDGRVAAALARHGVDGAAVAPPGYPRD</sequence>
<dbReference type="STRING" id="463025.BAU08_04465"/>
<reference evidence="3 4" key="1">
    <citation type="submission" date="2016-06" db="EMBL/GenBank/DDBJ databases">
        <title>Complete genome sequences of Bordetella bronchialis and Bordetella flabilis.</title>
        <authorList>
            <person name="LiPuma J.J."/>
            <person name="Spilker T."/>
        </authorList>
    </citation>
    <scope>NUCLEOTIDE SEQUENCE [LARGE SCALE GENOMIC DNA]</scope>
    <source>
        <strain evidence="3 4">AU17976</strain>
    </source>
</reference>
<dbReference type="Gene3D" id="3.40.190.10">
    <property type="entry name" value="Periplasmic binding protein-like II"/>
    <property type="match status" value="2"/>
</dbReference>
<evidence type="ECO:0000259" key="2">
    <source>
        <dbReference type="SMART" id="SM00062"/>
    </source>
</evidence>
<dbReference type="PANTHER" id="PTHR35936:SF17">
    <property type="entry name" value="ARGININE-BINDING EXTRACELLULAR PROTEIN ARTP"/>
    <property type="match status" value="1"/>
</dbReference>
<organism evidence="3 4">
    <name type="scientific">Bordetella bronchialis</name>
    <dbReference type="NCBI Taxonomy" id="463025"/>
    <lineage>
        <taxon>Bacteria</taxon>
        <taxon>Pseudomonadati</taxon>
        <taxon>Pseudomonadota</taxon>
        <taxon>Betaproteobacteria</taxon>
        <taxon>Burkholderiales</taxon>
        <taxon>Alcaligenaceae</taxon>
        <taxon>Bordetella</taxon>
    </lineage>
</organism>
<dbReference type="SMART" id="SM00062">
    <property type="entry name" value="PBPb"/>
    <property type="match status" value="1"/>
</dbReference>
<name>A0A193G3Y7_9BORD</name>
<dbReference type="InterPro" id="IPR001638">
    <property type="entry name" value="Solute-binding_3/MltF_N"/>
</dbReference>